<proteinExistence type="predicted"/>
<keyword evidence="3" id="KW-1185">Reference proteome</keyword>
<dbReference type="Pfam" id="PF05685">
    <property type="entry name" value="Uma2"/>
    <property type="match status" value="1"/>
</dbReference>
<dbReference type="PANTHER" id="PTHR34107">
    <property type="entry name" value="SLL0198 PROTEIN-RELATED"/>
    <property type="match status" value="1"/>
</dbReference>
<evidence type="ECO:0000313" key="3">
    <source>
        <dbReference type="Proteomes" id="UP000609651"/>
    </source>
</evidence>
<dbReference type="InterPro" id="IPR008538">
    <property type="entry name" value="Uma2"/>
</dbReference>
<comment type="caution">
    <text evidence="2">The sequence shown here is derived from an EMBL/GenBank/DDBJ whole genome shotgun (WGS) entry which is preliminary data.</text>
</comment>
<name>A0ABX1VFD4_9PLAN</name>
<dbReference type="CDD" id="cd06260">
    <property type="entry name" value="DUF820-like"/>
    <property type="match status" value="1"/>
</dbReference>
<evidence type="ECO:0000259" key="1">
    <source>
        <dbReference type="Pfam" id="PF05685"/>
    </source>
</evidence>
<feature type="domain" description="Putative restriction endonuclease" evidence="1">
    <location>
        <begin position="48"/>
        <end position="223"/>
    </location>
</feature>
<reference evidence="2 3" key="1">
    <citation type="journal article" date="2020" name="Syst. Appl. Microbiol.">
        <title>Alienimonas chondri sp. nov., a novel planctomycete isolated from the biofilm of the red alga Chondrus crispus.</title>
        <authorList>
            <person name="Vitorino I."/>
            <person name="Albuquerque L."/>
            <person name="Wiegand S."/>
            <person name="Kallscheuer N."/>
            <person name="da Costa M.S."/>
            <person name="Lobo-da-Cunha A."/>
            <person name="Jogler C."/>
            <person name="Lage O.M."/>
        </authorList>
    </citation>
    <scope>NUCLEOTIDE SEQUENCE [LARGE SCALE GENOMIC DNA]</scope>
    <source>
        <strain evidence="2 3">LzC2</strain>
    </source>
</reference>
<accession>A0ABX1VFD4</accession>
<gene>
    <name evidence="2" type="ORF">LzC2_28960</name>
</gene>
<evidence type="ECO:0000313" key="2">
    <source>
        <dbReference type="EMBL" id="NNJ26802.1"/>
    </source>
</evidence>
<dbReference type="Gene3D" id="3.90.1570.10">
    <property type="entry name" value="tt1808, chain A"/>
    <property type="match status" value="1"/>
</dbReference>
<dbReference type="SUPFAM" id="SSF52980">
    <property type="entry name" value="Restriction endonuclease-like"/>
    <property type="match status" value="1"/>
</dbReference>
<dbReference type="Proteomes" id="UP000609651">
    <property type="component" value="Unassembled WGS sequence"/>
</dbReference>
<dbReference type="InterPro" id="IPR011335">
    <property type="entry name" value="Restrct_endonuc-II-like"/>
</dbReference>
<dbReference type="RefSeq" id="WP_171188176.1">
    <property type="nucleotide sequence ID" value="NZ_WTPX01000099.1"/>
</dbReference>
<organism evidence="2 3">
    <name type="scientific">Alienimonas chondri</name>
    <dbReference type="NCBI Taxonomy" id="2681879"/>
    <lineage>
        <taxon>Bacteria</taxon>
        <taxon>Pseudomonadati</taxon>
        <taxon>Planctomycetota</taxon>
        <taxon>Planctomycetia</taxon>
        <taxon>Planctomycetales</taxon>
        <taxon>Planctomycetaceae</taxon>
        <taxon>Alienimonas</taxon>
    </lineage>
</organism>
<protein>
    <recommendedName>
        <fullName evidence="1">Putative restriction endonuclease domain-containing protein</fullName>
    </recommendedName>
</protein>
<sequence length="239" mass="25680">MTALLDTPPADRVGSLSRAALAARFGGIDPQRVLLDPPPGTATVEDMECARRETGRLCEILDGTLVEKAVSWFASQVAMELARLLGNWLDAHRGPNGRRLGYVAGPDGFFHLEGEPMVTPRLRAPDVSYVSRTRFPDGRFPRTGYPTLAPNLVVEILSPGNTAGEMRQKRANFFAAGTVRVWQIDPLTESAEMFDPAAADESIAVPVGGTLDAGEALPGFAMKLTDLFTDDLRDAASVA</sequence>
<dbReference type="EMBL" id="WTPX01000099">
    <property type="protein sequence ID" value="NNJ26802.1"/>
    <property type="molecule type" value="Genomic_DNA"/>
</dbReference>
<dbReference type="InterPro" id="IPR012296">
    <property type="entry name" value="Nuclease_put_TT1808"/>
</dbReference>
<dbReference type="PANTHER" id="PTHR34107:SF1">
    <property type="entry name" value="SLL0198 PROTEIN"/>
    <property type="match status" value="1"/>
</dbReference>